<accession>A0ACC2Q6T2</accession>
<keyword evidence="2" id="KW-1185">Reference proteome</keyword>
<protein>
    <submittedName>
        <fullName evidence="1">Uncharacterized protein</fullName>
    </submittedName>
</protein>
<reference evidence="1" key="1">
    <citation type="submission" date="2023-03" db="EMBL/GenBank/DDBJ databases">
        <title>Chromosome-level genomes of two armyworms, Mythimna separata and Mythimna loreyi, provide insights into the biosynthesis and reception of sex pheromones.</title>
        <authorList>
            <person name="Zhao H."/>
        </authorList>
    </citation>
    <scope>NUCLEOTIDE SEQUENCE</scope>
    <source>
        <strain evidence="1">BeijingLab</strain>
    </source>
</reference>
<name>A0ACC2Q6T2_9NEOP</name>
<dbReference type="Proteomes" id="UP001231649">
    <property type="component" value="Chromosome 24"/>
</dbReference>
<dbReference type="EMBL" id="CM056800">
    <property type="protein sequence ID" value="KAJ8709735.1"/>
    <property type="molecule type" value="Genomic_DNA"/>
</dbReference>
<evidence type="ECO:0000313" key="2">
    <source>
        <dbReference type="Proteomes" id="UP001231649"/>
    </source>
</evidence>
<evidence type="ECO:0000313" key="1">
    <source>
        <dbReference type="EMBL" id="KAJ8709735.1"/>
    </source>
</evidence>
<proteinExistence type="predicted"/>
<comment type="caution">
    <text evidence="1">The sequence shown here is derived from an EMBL/GenBank/DDBJ whole genome shotgun (WGS) entry which is preliminary data.</text>
</comment>
<sequence>MNFFENITLRRTRTKSLSETTEINTNDVSCINTTLDGTTNSMPNISDDEENDKVQNLQREIEELKSQLLAAHDEITNLSIENSELKQNISTLNNKYQLVKNATRKLTTEVGTTLNNVRLSTPNKKQHTTIQLDLTRKTVQEDYKPDTTSRVKTTLKFNKKNHWKSSEK</sequence>
<gene>
    <name evidence="1" type="ORF">PYW08_009739</name>
</gene>
<organism evidence="1 2">
    <name type="scientific">Mythimna loreyi</name>
    <dbReference type="NCBI Taxonomy" id="667449"/>
    <lineage>
        <taxon>Eukaryota</taxon>
        <taxon>Metazoa</taxon>
        <taxon>Ecdysozoa</taxon>
        <taxon>Arthropoda</taxon>
        <taxon>Hexapoda</taxon>
        <taxon>Insecta</taxon>
        <taxon>Pterygota</taxon>
        <taxon>Neoptera</taxon>
        <taxon>Endopterygota</taxon>
        <taxon>Lepidoptera</taxon>
        <taxon>Glossata</taxon>
        <taxon>Ditrysia</taxon>
        <taxon>Noctuoidea</taxon>
        <taxon>Noctuidae</taxon>
        <taxon>Noctuinae</taxon>
        <taxon>Hadenini</taxon>
        <taxon>Mythimna</taxon>
    </lineage>
</organism>